<dbReference type="EMBL" id="AEAH01001026">
    <property type="protein sequence ID" value="EGH31673.1"/>
    <property type="molecule type" value="Genomic_DNA"/>
</dbReference>
<protein>
    <submittedName>
        <fullName evidence="1">Uncharacterized protein</fullName>
    </submittedName>
</protein>
<gene>
    <name evidence="1" type="ORF">PSYJA_22933</name>
</gene>
<dbReference type="PATRIC" id="fig|629262.5.peg.3822"/>
<comment type="caution">
    <text evidence="1">The sequence shown here is derived from an EMBL/GenBank/DDBJ whole genome shotgun (WGS) entry which is preliminary data.</text>
</comment>
<reference evidence="1 2" key="1">
    <citation type="journal article" date="2011" name="PLoS Pathog.">
        <title>Dynamic evolution of pathogenicity revealed by sequencing and comparative genomics of 19 Pseudomonas syringae isolates.</title>
        <authorList>
            <person name="Baltrus D.A."/>
            <person name="Nishimura M.T."/>
            <person name="Romanchuk A."/>
            <person name="Chang J.H."/>
            <person name="Mukhtar M.S."/>
            <person name="Cherkis K."/>
            <person name="Roach J."/>
            <person name="Grant S.R."/>
            <person name="Jones C.D."/>
            <person name="Dangl J.L."/>
        </authorList>
    </citation>
    <scope>NUCLEOTIDE SEQUENCE [LARGE SCALE GENOMIC DNA]</scope>
    <source>
        <strain evidence="2">M301072PT</strain>
    </source>
</reference>
<sequence>MPKFFDLLWQDAMTFRYVAQACISRLTYSQGMKMSKSNPTSIADINAQYSYTDDFPGGKHDRDYVSCGQHGTYNELDTAYEAELAAHVKSKKITEQDAIDILDSTCKLLKNPRLRSDFYANIKKELKELID</sequence>
<evidence type="ECO:0000313" key="2">
    <source>
        <dbReference type="Proteomes" id="UP000004471"/>
    </source>
</evidence>
<organism evidence="1 2">
    <name type="scientific">Pseudomonas syringae pv. japonica str. M301072</name>
    <dbReference type="NCBI Taxonomy" id="629262"/>
    <lineage>
        <taxon>Bacteria</taxon>
        <taxon>Pseudomonadati</taxon>
        <taxon>Pseudomonadota</taxon>
        <taxon>Gammaproteobacteria</taxon>
        <taxon>Pseudomonadales</taxon>
        <taxon>Pseudomonadaceae</taxon>
        <taxon>Pseudomonas</taxon>
        <taxon>Pseudomonas syringae</taxon>
    </lineage>
</organism>
<evidence type="ECO:0000313" key="1">
    <source>
        <dbReference type="EMBL" id="EGH31673.1"/>
    </source>
</evidence>
<dbReference type="HOGENOM" id="CLU_158635_0_0_6"/>
<accession>F3FN87</accession>
<dbReference type="Proteomes" id="UP000004471">
    <property type="component" value="Unassembled WGS sequence"/>
</dbReference>
<dbReference type="AlphaFoldDB" id="F3FN87"/>
<name>F3FN87_PSESX</name>
<proteinExistence type="predicted"/>